<dbReference type="GO" id="GO:0019478">
    <property type="term" value="P:D-amino acid catabolic process"/>
    <property type="evidence" value="ECO:0007669"/>
    <property type="project" value="TreeGrafter"/>
</dbReference>
<reference evidence="10 11" key="1">
    <citation type="submission" date="2017-08" db="EMBL/GenBank/DDBJ databases">
        <title>Aliifodinibius alkalisoli sp. nov., isolated from saline alkaline soil.</title>
        <authorList>
            <person name="Liu D."/>
            <person name="Zhang G."/>
        </authorList>
    </citation>
    <scope>NUCLEOTIDE SEQUENCE [LARGE SCALE GENOMIC DNA]</scope>
    <source>
        <strain evidence="10 11">WN023</strain>
    </source>
</reference>
<protein>
    <recommendedName>
        <fullName evidence="7">D-amino-acid oxidase</fullName>
        <ecNumber evidence="6">1.4.3.3</ecNumber>
    </recommendedName>
</protein>
<dbReference type="OrthoDB" id="246701at2"/>
<feature type="domain" description="FAD dependent oxidoreductase" evidence="9">
    <location>
        <begin position="4"/>
        <end position="364"/>
    </location>
</feature>
<comment type="catalytic activity">
    <reaction evidence="8">
        <text>a D-alpha-amino acid + O2 + H2O = a 2-oxocarboxylate + H2O2 + NH4(+)</text>
        <dbReference type="Rhea" id="RHEA:21816"/>
        <dbReference type="ChEBI" id="CHEBI:15377"/>
        <dbReference type="ChEBI" id="CHEBI:15379"/>
        <dbReference type="ChEBI" id="CHEBI:16240"/>
        <dbReference type="ChEBI" id="CHEBI:28938"/>
        <dbReference type="ChEBI" id="CHEBI:35179"/>
        <dbReference type="ChEBI" id="CHEBI:59871"/>
        <dbReference type="EC" id="1.4.3.3"/>
    </reaction>
    <physiologicalReaction direction="left-to-right" evidence="8">
        <dbReference type="Rhea" id="RHEA:21817"/>
    </physiologicalReaction>
</comment>
<evidence type="ECO:0000256" key="3">
    <source>
        <dbReference type="ARBA" id="ARBA00022630"/>
    </source>
</evidence>
<dbReference type="InterPro" id="IPR023209">
    <property type="entry name" value="DAO"/>
</dbReference>
<evidence type="ECO:0000256" key="7">
    <source>
        <dbReference type="ARBA" id="ARBA00039751"/>
    </source>
</evidence>
<organism evidence="10 11">
    <name type="scientific">Fodinibius salipaludis</name>
    <dbReference type="NCBI Taxonomy" id="2032627"/>
    <lineage>
        <taxon>Bacteria</taxon>
        <taxon>Pseudomonadati</taxon>
        <taxon>Balneolota</taxon>
        <taxon>Balneolia</taxon>
        <taxon>Balneolales</taxon>
        <taxon>Balneolaceae</taxon>
        <taxon>Fodinibius</taxon>
    </lineage>
</organism>
<evidence type="ECO:0000256" key="8">
    <source>
        <dbReference type="ARBA" id="ARBA00049547"/>
    </source>
</evidence>
<evidence type="ECO:0000313" key="10">
    <source>
        <dbReference type="EMBL" id="PAU92806.1"/>
    </source>
</evidence>
<keyword evidence="3" id="KW-0285">Flavoprotein</keyword>
<dbReference type="Proteomes" id="UP000218831">
    <property type="component" value="Unassembled WGS sequence"/>
</dbReference>
<dbReference type="Pfam" id="PF01266">
    <property type="entry name" value="DAO"/>
    <property type="match status" value="1"/>
</dbReference>
<dbReference type="EC" id="1.4.3.3" evidence="6"/>
<evidence type="ECO:0000256" key="1">
    <source>
        <dbReference type="ARBA" id="ARBA00001974"/>
    </source>
</evidence>
<name>A0A2A2G4V4_9BACT</name>
<dbReference type="RefSeq" id="WP_095607659.1">
    <property type="nucleotide sequence ID" value="NZ_NSKE01000013.1"/>
</dbReference>
<keyword evidence="5" id="KW-0560">Oxidoreductase</keyword>
<keyword evidence="4" id="KW-0274">FAD</keyword>
<evidence type="ECO:0000256" key="2">
    <source>
        <dbReference type="ARBA" id="ARBA00006730"/>
    </source>
</evidence>
<evidence type="ECO:0000256" key="5">
    <source>
        <dbReference type="ARBA" id="ARBA00023002"/>
    </source>
</evidence>
<keyword evidence="11" id="KW-1185">Reference proteome</keyword>
<dbReference type="AlphaFoldDB" id="A0A2A2G4V4"/>
<dbReference type="PANTHER" id="PTHR11530">
    <property type="entry name" value="D-AMINO ACID OXIDASE"/>
    <property type="match status" value="1"/>
</dbReference>
<dbReference type="PANTHER" id="PTHR11530:SF11">
    <property type="entry name" value="D-ASPARTATE OXIDASE"/>
    <property type="match status" value="1"/>
</dbReference>
<evidence type="ECO:0000256" key="6">
    <source>
        <dbReference type="ARBA" id="ARBA00039101"/>
    </source>
</evidence>
<gene>
    <name evidence="10" type="ORF">CK503_15050</name>
</gene>
<comment type="similarity">
    <text evidence="2">Belongs to the DAMOX/DASOX family.</text>
</comment>
<sequence>MADKIIVIGAGVSGITTALTLQLLGYNTEIVTDKTVSDISHKNKYPEFASLFPSASVIPHSVYSNRLEELFKQSQAFFYELRKRTFPGLTTHKHFEVFEFEADRPGYCDWMLNFSPIVDLTETEVPQRSDNQPLYGWVFDCIFADWSLYFPALTALYRQSGGTITKQKLEQEDISKLPSEVIINCSGTGGPLLFDDPSEDQLIMRGHLLHKSEAPLITNNTGEIISYNYMPQPDVYSDVDGNACDVYCYPRKDGWILGGSRQAGKLGQQQWNTSSDGDYYEIDDIKFPKQIIDLNNEILDNTYGLSLEYSQQLTPTVGVRYIRSTDQGLRLDQETISGKTVYHNYGHGGAGVTLSWGTALHIAQQLTSRSSSELQDLLQQQIAKSGS</sequence>
<dbReference type="SUPFAM" id="SSF51971">
    <property type="entry name" value="Nucleotide-binding domain"/>
    <property type="match status" value="1"/>
</dbReference>
<proteinExistence type="inferred from homology"/>
<accession>A0A2A2G4V4</accession>
<dbReference type="GO" id="GO:0005737">
    <property type="term" value="C:cytoplasm"/>
    <property type="evidence" value="ECO:0007669"/>
    <property type="project" value="TreeGrafter"/>
</dbReference>
<dbReference type="GO" id="GO:0003884">
    <property type="term" value="F:D-amino-acid oxidase activity"/>
    <property type="evidence" value="ECO:0007669"/>
    <property type="project" value="UniProtKB-EC"/>
</dbReference>
<dbReference type="InterPro" id="IPR006076">
    <property type="entry name" value="FAD-dep_OxRdtase"/>
</dbReference>
<dbReference type="Gene3D" id="3.40.50.720">
    <property type="entry name" value="NAD(P)-binding Rossmann-like Domain"/>
    <property type="match status" value="1"/>
</dbReference>
<comment type="caution">
    <text evidence="10">The sequence shown here is derived from an EMBL/GenBank/DDBJ whole genome shotgun (WGS) entry which is preliminary data.</text>
</comment>
<evidence type="ECO:0000256" key="4">
    <source>
        <dbReference type="ARBA" id="ARBA00022827"/>
    </source>
</evidence>
<evidence type="ECO:0000313" key="11">
    <source>
        <dbReference type="Proteomes" id="UP000218831"/>
    </source>
</evidence>
<evidence type="ECO:0000259" key="9">
    <source>
        <dbReference type="Pfam" id="PF01266"/>
    </source>
</evidence>
<comment type="cofactor">
    <cofactor evidence="1">
        <name>FAD</name>
        <dbReference type="ChEBI" id="CHEBI:57692"/>
    </cofactor>
</comment>
<dbReference type="Gene3D" id="3.30.9.10">
    <property type="entry name" value="D-Amino Acid Oxidase, subunit A, domain 2"/>
    <property type="match status" value="1"/>
</dbReference>
<dbReference type="GO" id="GO:0071949">
    <property type="term" value="F:FAD binding"/>
    <property type="evidence" value="ECO:0007669"/>
    <property type="project" value="InterPro"/>
</dbReference>
<dbReference type="EMBL" id="NSKE01000013">
    <property type="protein sequence ID" value="PAU92806.1"/>
    <property type="molecule type" value="Genomic_DNA"/>
</dbReference>